<dbReference type="Proteomes" id="UP001055303">
    <property type="component" value="Unassembled WGS sequence"/>
</dbReference>
<keyword evidence="4" id="KW-1185">Reference proteome</keyword>
<dbReference type="OrthoDB" id="5677166at2"/>
<dbReference type="Pfam" id="PF07409">
    <property type="entry name" value="GP46"/>
    <property type="match status" value="1"/>
</dbReference>
<reference evidence="1" key="2">
    <citation type="journal article" date="2021" name="Front. Microbiol.">
        <title>Comprehensive Comparative Genomics and Phenotyping of Methylobacterium Species.</title>
        <authorList>
            <person name="Alessa O."/>
            <person name="Ogura Y."/>
            <person name="Fujitani Y."/>
            <person name="Takami H."/>
            <person name="Hayashi T."/>
            <person name="Sahin N."/>
            <person name="Tani A."/>
        </authorList>
    </citation>
    <scope>NUCLEOTIDE SEQUENCE</scope>
    <source>
        <strain evidence="1">DSM 22415</strain>
    </source>
</reference>
<sequence length="173" mass="18908">MTDIRLAPPGSPVGVAFEAVTLDLLMSDAGDFDLRQELATAVTVALMTDARAADDDVLPDNGMDRRGWWGDLDAQQIWDGWPIGSKLWLFGRAKITGREAREGSLTARIEAVIREALQPFQDRKIASSIDVLVTRTGPERIEAQATLYRKGQDAITLRFASLWDGVIVSAPNG</sequence>
<reference evidence="2 3" key="1">
    <citation type="submission" date="2019-06" db="EMBL/GenBank/DDBJ databases">
        <authorList>
            <person name="Rodrigo-Torres L."/>
            <person name="Arahal R. D."/>
            <person name="Lucena T."/>
        </authorList>
    </citation>
    <scope>NUCLEOTIDE SEQUENCE [LARGE SCALE GENOMIC DNA]</scope>
    <source>
        <strain evidence="2 3">SW08-7</strain>
    </source>
</reference>
<accession>A0A564G6S3</accession>
<organism evidence="2 3">
    <name type="scientific">Methylobacterium dankookense</name>
    <dbReference type="NCBI Taxonomy" id="560405"/>
    <lineage>
        <taxon>Bacteria</taxon>
        <taxon>Pseudomonadati</taxon>
        <taxon>Pseudomonadota</taxon>
        <taxon>Alphaproteobacteria</taxon>
        <taxon>Hyphomicrobiales</taxon>
        <taxon>Methylobacteriaceae</taxon>
        <taxon>Methylobacterium</taxon>
    </lineage>
</organism>
<name>A0A564G6S3_9HYPH</name>
<dbReference type="RefSeq" id="WP_144768422.1">
    <property type="nucleotide sequence ID" value="NZ_BPQI01000144.1"/>
</dbReference>
<dbReference type="AlphaFoldDB" id="A0A564G6S3"/>
<reference evidence="1" key="3">
    <citation type="submission" date="2021-08" db="EMBL/GenBank/DDBJ databases">
        <authorList>
            <person name="Tani A."/>
            <person name="Ola A."/>
            <person name="Ogura Y."/>
            <person name="Katsura K."/>
            <person name="Hayashi T."/>
        </authorList>
    </citation>
    <scope>NUCLEOTIDE SEQUENCE</scope>
    <source>
        <strain evidence="1">DSM 22415</strain>
    </source>
</reference>
<proteinExistence type="predicted"/>
<evidence type="ECO:0000313" key="4">
    <source>
        <dbReference type="Proteomes" id="UP001055303"/>
    </source>
</evidence>
<dbReference type="Proteomes" id="UP000401717">
    <property type="component" value="Unassembled WGS sequence"/>
</dbReference>
<dbReference type="EMBL" id="CABFVH010000063">
    <property type="protein sequence ID" value="VUF15648.1"/>
    <property type="molecule type" value="Genomic_DNA"/>
</dbReference>
<evidence type="ECO:0000313" key="1">
    <source>
        <dbReference type="EMBL" id="GJD58347.1"/>
    </source>
</evidence>
<gene>
    <name evidence="1" type="ORF">IFDJLNFL_4266</name>
    <name evidence="2" type="ORF">MTDSW087_05392</name>
</gene>
<evidence type="ECO:0008006" key="5">
    <source>
        <dbReference type="Google" id="ProtNLM"/>
    </source>
</evidence>
<dbReference type="EMBL" id="BPQI01000144">
    <property type="protein sequence ID" value="GJD58347.1"/>
    <property type="molecule type" value="Genomic_DNA"/>
</dbReference>
<protein>
    <recommendedName>
        <fullName evidence="5">Mu-like prophage protein gp46</fullName>
    </recommendedName>
</protein>
<evidence type="ECO:0000313" key="2">
    <source>
        <dbReference type="EMBL" id="VUF15648.1"/>
    </source>
</evidence>
<evidence type="ECO:0000313" key="3">
    <source>
        <dbReference type="Proteomes" id="UP000401717"/>
    </source>
</evidence>
<dbReference type="InterPro" id="IPR010877">
    <property type="entry name" value="Phage_Mu_Gp46"/>
</dbReference>